<feature type="compositionally biased region" description="Basic and acidic residues" evidence="1">
    <location>
        <begin position="219"/>
        <end position="237"/>
    </location>
</feature>
<reference evidence="3 4" key="1">
    <citation type="journal article" date="2019" name="Microbiol. Resour. Announc.">
        <title>High-quality draft genome sequence of Fusarium oxysporum f. sp. cubense strain 160527, a causal agent of Panama disease.</title>
        <authorList>
            <person name="Asai S."/>
            <person name="Ayukawa Y."/>
            <person name="Gan P."/>
            <person name="Masuda S."/>
            <person name="Komatsu K."/>
            <person name="Shirasu K."/>
            <person name="Arie T."/>
        </authorList>
    </citation>
    <scope>NUCLEOTIDE SEQUENCE [LARGE SCALE GENOMIC DNA]</scope>
    <source>
        <strain evidence="3 4">160527</strain>
    </source>
</reference>
<dbReference type="AlphaFoldDB" id="A0A559LGH1"/>
<evidence type="ECO:0000259" key="2">
    <source>
        <dbReference type="SMART" id="SM00974"/>
    </source>
</evidence>
<gene>
    <name evidence="3" type="ORF">Focb16_v012025</name>
</gene>
<feature type="compositionally biased region" description="Polar residues" evidence="1">
    <location>
        <begin position="136"/>
        <end position="161"/>
    </location>
</feature>
<feature type="compositionally biased region" description="Acidic residues" evidence="1">
    <location>
        <begin position="190"/>
        <end position="207"/>
    </location>
</feature>
<dbReference type="InterPro" id="IPR018306">
    <property type="entry name" value="Phage_T5_Orf172_DNA-bd"/>
</dbReference>
<feature type="region of interest" description="Disordered" evidence="1">
    <location>
        <begin position="190"/>
        <end position="381"/>
    </location>
</feature>
<name>A0A559LGH1_FUSOC</name>
<dbReference type="PANTHER" id="PTHR28094:SF1">
    <property type="entry name" value="MEIOTICALLY UP-REGULATED GENE 113 PROTEIN"/>
    <property type="match status" value="1"/>
</dbReference>
<dbReference type="EMBL" id="SRMI01000004">
    <property type="protein sequence ID" value="TVY72864.1"/>
    <property type="molecule type" value="Genomic_DNA"/>
</dbReference>
<comment type="caution">
    <text evidence="3">The sequence shown here is derived from an EMBL/GenBank/DDBJ whole genome shotgun (WGS) entry which is preliminary data.</text>
</comment>
<dbReference type="Proteomes" id="UP000320707">
    <property type="component" value="Unassembled WGS sequence"/>
</dbReference>
<accession>A0A559LGH1</accession>
<feature type="compositionally biased region" description="Low complexity" evidence="1">
    <location>
        <begin position="286"/>
        <end position="299"/>
    </location>
</feature>
<sequence length="606" mass="69752">MSRANSLSEASSSLYKALEIPQGGEIDCFARGDAQSQNLHKIPKTRRKDINYIVKALAVQEPNDEDQNATIKDLAEKLVCYGQKKRHTETLVFDGDSFSNPVDYVHALLTRRFYNWLKTKNKERLYTEHPRLVRYSQKSSTSLRGRGVTPTSKRTSDQSQGFLIYDTDDGEYSGDYLSDDVIESIEEDIDLSDEEFGSEEDSEDEGIGECSRQTSTQPELRRPRLTRESPLSDREIPRTPSRNQSSRYRNIYSRSPGPLSYPTPTDDAFLTSPGSVTSPDPSEIFTPYSTASTASTPYSIFSTEGCETPRSSRTSFYKEAYAESPTRRKTQRVDDDSSGDPKREMKPNADDLVNKSEEAESDVESSRSRRSMTFDDTGKSPVHNIMSRLIKPVEAKNLSGYIYCFAERSKPGFLKIGHVVCPESSKSDQKSDQVEKRMEEWRHACKHDLDFRFEVFMPCSVPRMESLIHQTLHREKQYASCPNTACPKTHREWFKIEENQARQVIKVWEQFSKLKPYDKEGRLTDNWARYELTQLAQLDNECLWNTKKWLATEWFRLITEAVEKDLAPKLEKRRAVEKQLAQMKMDEKPLQQMLVVLRKAQQQILV</sequence>
<evidence type="ECO:0000313" key="3">
    <source>
        <dbReference type="EMBL" id="TVY72864.1"/>
    </source>
</evidence>
<feature type="domain" description="Bacteriophage T5 Orf172 DNA-binding" evidence="2">
    <location>
        <begin position="408"/>
        <end position="508"/>
    </location>
</feature>
<evidence type="ECO:0000313" key="4">
    <source>
        <dbReference type="Proteomes" id="UP000320707"/>
    </source>
</evidence>
<protein>
    <recommendedName>
        <fullName evidence="2">Bacteriophage T5 Orf172 DNA-binding domain-containing protein</fullName>
    </recommendedName>
</protein>
<evidence type="ECO:0000256" key="1">
    <source>
        <dbReference type="SAM" id="MobiDB-lite"/>
    </source>
</evidence>
<proteinExistence type="predicted"/>
<dbReference type="SMART" id="SM00974">
    <property type="entry name" value="T5orf172"/>
    <property type="match status" value="1"/>
</dbReference>
<organism evidence="3 4">
    <name type="scientific">Fusarium oxysporum f. sp. cubense</name>
    <dbReference type="NCBI Taxonomy" id="61366"/>
    <lineage>
        <taxon>Eukaryota</taxon>
        <taxon>Fungi</taxon>
        <taxon>Dikarya</taxon>
        <taxon>Ascomycota</taxon>
        <taxon>Pezizomycotina</taxon>
        <taxon>Sordariomycetes</taxon>
        <taxon>Hypocreomycetidae</taxon>
        <taxon>Hypocreales</taxon>
        <taxon>Nectriaceae</taxon>
        <taxon>Fusarium</taxon>
        <taxon>Fusarium oxysporum species complex</taxon>
    </lineage>
</organism>
<feature type="compositionally biased region" description="Basic and acidic residues" evidence="1">
    <location>
        <begin position="331"/>
        <end position="378"/>
    </location>
</feature>
<feature type="region of interest" description="Disordered" evidence="1">
    <location>
        <begin position="136"/>
        <end position="167"/>
    </location>
</feature>
<dbReference type="Pfam" id="PF10544">
    <property type="entry name" value="T5orf172"/>
    <property type="match status" value="1"/>
</dbReference>
<dbReference type="PANTHER" id="PTHR28094">
    <property type="entry name" value="MEIOTICALLY UP-REGULATED GENE 113 PROTEIN"/>
    <property type="match status" value="1"/>
</dbReference>
<dbReference type="InterPro" id="IPR053006">
    <property type="entry name" value="Meiosis_regulatory"/>
</dbReference>